<organism evidence="9 10">
    <name type="scientific">Elysia crispata</name>
    <name type="common">lettuce slug</name>
    <dbReference type="NCBI Taxonomy" id="231223"/>
    <lineage>
        <taxon>Eukaryota</taxon>
        <taxon>Metazoa</taxon>
        <taxon>Spiralia</taxon>
        <taxon>Lophotrochozoa</taxon>
        <taxon>Mollusca</taxon>
        <taxon>Gastropoda</taxon>
        <taxon>Heterobranchia</taxon>
        <taxon>Euthyneura</taxon>
        <taxon>Panpulmonata</taxon>
        <taxon>Sacoglossa</taxon>
        <taxon>Placobranchoidea</taxon>
        <taxon>Plakobranchidae</taxon>
        <taxon>Elysia</taxon>
    </lineage>
</organism>
<gene>
    <name evidence="9" type="ORF">RRG08_023637</name>
</gene>
<accession>A0AAE1CL98</accession>
<feature type="compositionally biased region" description="Low complexity" evidence="8">
    <location>
        <begin position="39"/>
        <end position="59"/>
    </location>
</feature>
<evidence type="ECO:0000256" key="6">
    <source>
        <dbReference type="ARBA" id="ARBA00023242"/>
    </source>
</evidence>
<feature type="region of interest" description="Disordered" evidence="8">
    <location>
        <begin position="138"/>
        <end position="162"/>
    </location>
</feature>
<reference evidence="9" key="1">
    <citation type="journal article" date="2023" name="G3 (Bethesda)">
        <title>A reference genome for the long-term kleptoplast-retaining sea slug Elysia crispata morphotype clarki.</title>
        <authorList>
            <person name="Eastman K.E."/>
            <person name="Pendleton A.L."/>
            <person name="Shaikh M.A."/>
            <person name="Suttiyut T."/>
            <person name="Ogas R."/>
            <person name="Tomko P."/>
            <person name="Gavelis G."/>
            <person name="Widhalm J.R."/>
            <person name="Wisecaver J.H."/>
        </authorList>
    </citation>
    <scope>NUCLEOTIDE SEQUENCE</scope>
    <source>
        <strain evidence="9">ECLA1</strain>
    </source>
</reference>
<comment type="similarity">
    <text evidence="2">Belongs to the Mediator complex subunit 29 family.</text>
</comment>
<protein>
    <recommendedName>
        <fullName evidence="3">Mediator of RNA polymerase II transcription subunit 29</fullName>
    </recommendedName>
    <alternativeName>
        <fullName evidence="7">Mediator complex subunit 29</fullName>
    </alternativeName>
</protein>
<keyword evidence="10" id="KW-1185">Reference proteome</keyword>
<evidence type="ECO:0000313" key="10">
    <source>
        <dbReference type="Proteomes" id="UP001283361"/>
    </source>
</evidence>
<dbReference type="AlphaFoldDB" id="A0AAE1CL98"/>
<dbReference type="EMBL" id="JAWDGP010007701">
    <property type="protein sequence ID" value="KAK3708228.1"/>
    <property type="molecule type" value="Genomic_DNA"/>
</dbReference>
<feature type="compositionally biased region" description="Low complexity" evidence="8">
    <location>
        <begin position="1"/>
        <end position="32"/>
    </location>
</feature>
<evidence type="ECO:0000256" key="5">
    <source>
        <dbReference type="ARBA" id="ARBA00023163"/>
    </source>
</evidence>
<keyword evidence="6" id="KW-0539">Nucleus</keyword>
<evidence type="ECO:0000256" key="7">
    <source>
        <dbReference type="ARBA" id="ARBA00031963"/>
    </source>
</evidence>
<dbReference type="Proteomes" id="UP001283361">
    <property type="component" value="Unassembled WGS sequence"/>
</dbReference>
<dbReference type="InterPro" id="IPR021018">
    <property type="entry name" value="Mediator_Med29_met"/>
</dbReference>
<dbReference type="GO" id="GO:0006357">
    <property type="term" value="P:regulation of transcription by RNA polymerase II"/>
    <property type="evidence" value="ECO:0007669"/>
    <property type="project" value="TreeGrafter"/>
</dbReference>
<name>A0AAE1CL98_9GAST</name>
<dbReference type="Pfam" id="PF11568">
    <property type="entry name" value="Med29"/>
    <property type="match status" value="1"/>
</dbReference>
<evidence type="ECO:0000256" key="8">
    <source>
        <dbReference type="SAM" id="MobiDB-lite"/>
    </source>
</evidence>
<dbReference type="GO" id="GO:0003712">
    <property type="term" value="F:transcription coregulator activity"/>
    <property type="evidence" value="ECO:0007669"/>
    <property type="project" value="TreeGrafter"/>
</dbReference>
<evidence type="ECO:0000256" key="1">
    <source>
        <dbReference type="ARBA" id="ARBA00004123"/>
    </source>
</evidence>
<dbReference type="PANTHER" id="PTHR28314:SF1">
    <property type="entry name" value="MEDIATOR OF RNA POLYMERASE II TRANSCRIPTION SUBUNIT 29"/>
    <property type="match status" value="1"/>
</dbReference>
<comment type="caution">
    <text evidence="9">The sequence shown here is derived from an EMBL/GenBank/DDBJ whole genome shotgun (WGS) entry which is preliminary data.</text>
</comment>
<sequence>MAGPNQGMPTMQMGQMPGMHMQQVQQNPLQVPLGPPQGNPQQSQHPGPTQVQQPHPQQPDNRPLDPITRFKTLLPRLKESLVNLFKTGAHLFYQNANQDTGAQKDNVNGRFEKCLEEFYAICDQLEISLRLAHEIIQQDKDSQRNTPNSTVPPKADPTQPEGQVYSQYLSTVRVQIGCAKEIRDLLLECLKNFPEHPHS</sequence>
<feature type="region of interest" description="Disordered" evidence="8">
    <location>
        <begin position="1"/>
        <end position="67"/>
    </location>
</feature>
<proteinExistence type="inferred from homology"/>
<evidence type="ECO:0000256" key="2">
    <source>
        <dbReference type="ARBA" id="ARBA00009851"/>
    </source>
</evidence>
<evidence type="ECO:0000256" key="3">
    <source>
        <dbReference type="ARBA" id="ARBA00019684"/>
    </source>
</evidence>
<dbReference type="PANTHER" id="PTHR28314">
    <property type="entry name" value="MEDIATOR OF RNA POLYMERASE II TRANSCRIPTION SUBUNIT 29"/>
    <property type="match status" value="1"/>
</dbReference>
<evidence type="ECO:0000256" key="4">
    <source>
        <dbReference type="ARBA" id="ARBA00023015"/>
    </source>
</evidence>
<keyword evidence="5" id="KW-0804">Transcription</keyword>
<comment type="subcellular location">
    <subcellularLocation>
        <location evidence="1">Nucleus</location>
    </subcellularLocation>
</comment>
<dbReference type="GO" id="GO:0016592">
    <property type="term" value="C:mediator complex"/>
    <property type="evidence" value="ECO:0007669"/>
    <property type="project" value="InterPro"/>
</dbReference>
<evidence type="ECO:0000313" key="9">
    <source>
        <dbReference type="EMBL" id="KAK3708228.1"/>
    </source>
</evidence>
<keyword evidence="4" id="KW-0805">Transcription regulation</keyword>